<feature type="transmembrane region" description="Helical" evidence="1">
    <location>
        <begin position="6"/>
        <end position="28"/>
    </location>
</feature>
<dbReference type="Proteomes" id="UP000664857">
    <property type="component" value="Unassembled WGS sequence"/>
</dbReference>
<dbReference type="Pfam" id="PF12146">
    <property type="entry name" value="Hydrolase_4"/>
    <property type="match status" value="1"/>
</dbReference>
<keyword evidence="3" id="KW-0378">Hydrolase</keyword>
<dbReference type="InterPro" id="IPR052920">
    <property type="entry name" value="DNA-binding_regulatory"/>
</dbReference>
<dbReference type="InterPro" id="IPR029058">
    <property type="entry name" value="AB_hydrolase_fold"/>
</dbReference>
<protein>
    <submittedName>
        <fullName evidence="3">Alpha/beta hydrolase</fullName>
    </submittedName>
</protein>
<organism evidence="3 4">
    <name type="scientific">Candidatus Vagococcus giribetii</name>
    <dbReference type="NCBI Taxonomy" id="2230876"/>
    <lineage>
        <taxon>Bacteria</taxon>
        <taxon>Bacillati</taxon>
        <taxon>Bacillota</taxon>
        <taxon>Bacilli</taxon>
        <taxon>Lactobacillales</taxon>
        <taxon>Enterococcaceae</taxon>
        <taxon>Vagococcus</taxon>
    </lineage>
</organism>
<feature type="domain" description="Serine aminopeptidase S33" evidence="2">
    <location>
        <begin position="102"/>
        <end position="205"/>
    </location>
</feature>
<evidence type="ECO:0000256" key="1">
    <source>
        <dbReference type="SAM" id="Phobius"/>
    </source>
</evidence>
<name>A0ABS3HUZ0_9ENTE</name>
<dbReference type="RefSeq" id="WP_206967490.1">
    <property type="nucleotide sequence ID" value="NZ_JAFLVX010000026.1"/>
</dbReference>
<keyword evidence="4" id="KW-1185">Reference proteome</keyword>
<dbReference type="EMBL" id="JAFLVX010000026">
    <property type="protein sequence ID" value="MBO0477476.1"/>
    <property type="molecule type" value="Genomic_DNA"/>
</dbReference>
<dbReference type="PANTHER" id="PTHR43358:SF4">
    <property type="entry name" value="ALPHA_BETA HYDROLASE FOLD-1 DOMAIN-CONTAINING PROTEIN"/>
    <property type="match status" value="1"/>
</dbReference>
<evidence type="ECO:0000259" key="2">
    <source>
        <dbReference type="Pfam" id="PF12146"/>
    </source>
</evidence>
<dbReference type="SUPFAM" id="SSF53474">
    <property type="entry name" value="alpha/beta-Hydrolases"/>
    <property type="match status" value="1"/>
</dbReference>
<proteinExistence type="predicted"/>
<dbReference type="Gene3D" id="3.40.50.1820">
    <property type="entry name" value="alpha/beta hydrolase"/>
    <property type="match status" value="1"/>
</dbReference>
<keyword evidence="1" id="KW-0472">Membrane</keyword>
<gene>
    <name evidence="3" type="ORF">DOK76_10355</name>
</gene>
<dbReference type="GO" id="GO:0016787">
    <property type="term" value="F:hydrolase activity"/>
    <property type="evidence" value="ECO:0007669"/>
    <property type="project" value="UniProtKB-KW"/>
</dbReference>
<reference evidence="3 4" key="1">
    <citation type="submission" date="2021-03" db="EMBL/GenBank/DDBJ databases">
        <title>Enterococcal diversity collection.</title>
        <authorList>
            <person name="Gilmore M.S."/>
            <person name="Schwartzman J."/>
            <person name="Van Tyne D."/>
            <person name="Martin M."/>
            <person name="Earl A.M."/>
            <person name="Manson A.L."/>
            <person name="Straub T."/>
            <person name="Salamzade R."/>
            <person name="Saavedra J."/>
            <person name="Lebreton F."/>
            <person name="Prichula J."/>
            <person name="Schaufler K."/>
            <person name="Gaca A."/>
            <person name="Sgardioli B."/>
            <person name="Wagenaar J."/>
            <person name="Strong T."/>
        </authorList>
    </citation>
    <scope>NUCLEOTIDE SEQUENCE [LARGE SCALE GENOMIC DNA]</scope>
    <source>
        <strain evidence="3 4">DIV0080</strain>
    </source>
</reference>
<dbReference type="InterPro" id="IPR022742">
    <property type="entry name" value="Hydrolase_4"/>
</dbReference>
<evidence type="ECO:0000313" key="4">
    <source>
        <dbReference type="Proteomes" id="UP000664857"/>
    </source>
</evidence>
<sequence>MLSWLIGIIIVIIILLVIGCAYAGSFFINAALYKNSPWYVNTGHKLLNPDNFNKERTVYTDIEDRQNEVGHQFYEEEMTSEWQIKLDGETLVAREYRNSVETHQWVIAVHGYRSSGKRDMSFPALKFSEAGYNVLVIDLRAHGSSTGEKIGMGWLEKEDVKAWINEVIRRDDQAEIVLFGGSMGAATIMMASGDKLPDQVKLLVADCGYSSVYSEFSDMLTSALKLPATPILFFANIFSQKRLGFSLKEASCVTQLAKNERPLLLIHGTKDKFVPQEAMAVNLAATKGVKESLLVKDAPHLSSWIYEEDRYFETVFAFVQKHLEGVS</sequence>
<dbReference type="PANTHER" id="PTHR43358">
    <property type="entry name" value="ALPHA/BETA-HYDROLASE"/>
    <property type="match status" value="1"/>
</dbReference>
<accession>A0ABS3HUZ0</accession>
<keyword evidence="1" id="KW-1133">Transmembrane helix</keyword>
<keyword evidence="1" id="KW-0812">Transmembrane</keyword>
<evidence type="ECO:0000313" key="3">
    <source>
        <dbReference type="EMBL" id="MBO0477476.1"/>
    </source>
</evidence>
<comment type="caution">
    <text evidence="3">The sequence shown here is derived from an EMBL/GenBank/DDBJ whole genome shotgun (WGS) entry which is preliminary data.</text>
</comment>